<keyword evidence="3" id="KW-1185">Reference proteome</keyword>
<comment type="caution">
    <text evidence="2">The sequence shown here is derived from an EMBL/GenBank/DDBJ whole genome shotgun (WGS) entry which is preliminary data.</text>
</comment>
<gene>
    <name evidence="2" type="ORF">O3M35_007623</name>
</gene>
<feature type="transmembrane region" description="Helical" evidence="1">
    <location>
        <begin position="78"/>
        <end position="95"/>
    </location>
</feature>
<evidence type="ECO:0000313" key="2">
    <source>
        <dbReference type="EMBL" id="KAK9507849.1"/>
    </source>
</evidence>
<evidence type="ECO:0000313" key="3">
    <source>
        <dbReference type="Proteomes" id="UP001461498"/>
    </source>
</evidence>
<feature type="transmembrane region" description="Helical" evidence="1">
    <location>
        <begin position="175"/>
        <end position="194"/>
    </location>
</feature>
<organism evidence="2 3">
    <name type="scientific">Rhynocoris fuscipes</name>
    <dbReference type="NCBI Taxonomy" id="488301"/>
    <lineage>
        <taxon>Eukaryota</taxon>
        <taxon>Metazoa</taxon>
        <taxon>Ecdysozoa</taxon>
        <taxon>Arthropoda</taxon>
        <taxon>Hexapoda</taxon>
        <taxon>Insecta</taxon>
        <taxon>Pterygota</taxon>
        <taxon>Neoptera</taxon>
        <taxon>Paraneoptera</taxon>
        <taxon>Hemiptera</taxon>
        <taxon>Heteroptera</taxon>
        <taxon>Panheteroptera</taxon>
        <taxon>Cimicomorpha</taxon>
        <taxon>Reduviidae</taxon>
        <taxon>Harpactorinae</taxon>
        <taxon>Harpactorini</taxon>
        <taxon>Rhynocoris</taxon>
    </lineage>
</organism>
<keyword evidence="1" id="KW-0472">Membrane</keyword>
<dbReference type="GO" id="GO:0016020">
    <property type="term" value="C:membrane"/>
    <property type="evidence" value="ECO:0007669"/>
    <property type="project" value="InterPro"/>
</dbReference>
<name>A0AAW1DHB5_9HEMI</name>
<sequence>MPFYADNDRQVKLSRAERKRLAHEKAILIIEENRYLSRGKSSKIRHFILYPLCGLITSCTTLWWYYNFEEDTEYAKYYLIPLMIFTTLSLVASCINDENYFKPELERIREPAIALELSKKGKFANREARLEKLQEVKELTVGKEAAYYAIFINNAIFYAQVVLAYSYFLKSVPNQYGYIFSVMIAAFCKLSFLYEKYKTRR</sequence>
<proteinExistence type="predicted"/>
<feature type="transmembrane region" description="Helical" evidence="1">
    <location>
        <begin position="145"/>
        <end position="169"/>
    </location>
</feature>
<dbReference type="AlphaFoldDB" id="A0AAW1DHB5"/>
<reference evidence="2 3" key="1">
    <citation type="submission" date="2022-12" db="EMBL/GenBank/DDBJ databases">
        <title>Chromosome-level genome assembly of true bugs.</title>
        <authorList>
            <person name="Ma L."/>
            <person name="Li H."/>
        </authorList>
    </citation>
    <scope>NUCLEOTIDE SEQUENCE [LARGE SCALE GENOMIC DNA]</scope>
    <source>
        <strain evidence="2">Lab_2022b</strain>
    </source>
</reference>
<protein>
    <recommendedName>
        <fullName evidence="4">Signal sequence receptor subunit gamma</fullName>
    </recommendedName>
</protein>
<dbReference type="EMBL" id="JAPXFL010000004">
    <property type="protein sequence ID" value="KAK9507849.1"/>
    <property type="molecule type" value="Genomic_DNA"/>
</dbReference>
<dbReference type="GO" id="GO:0006614">
    <property type="term" value="P:SRP-dependent cotranslational protein targeting to membrane"/>
    <property type="evidence" value="ECO:0007669"/>
    <property type="project" value="InterPro"/>
</dbReference>
<feature type="transmembrane region" description="Helical" evidence="1">
    <location>
        <begin position="47"/>
        <end position="66"/>
    </location>
</feature>
<evidence type="ECO:0008006" key="4">
    <source>
        <dbReference type="Google" id="ProtNLM"/>
    </source>
</evidence>
<accession>A0AAW1DHB5</accession>
<keyword evidence="1" id="KW-0812">Transmembrane</keyword>
<evidence type="ECO:0000256" key="1">
    <source>
        <dbReference type="SAM" id="Phobius"/>
    </source>
</evidence>
<dbReference type="Pfam" id="PF07074">
    <property type="entry name" value="TRAP-gamma"/>
    <property type="match status" value="1"/>
</dbReference>
<dbReference type="Proteomes" id="UP001461498">
    <property type="component" value="Unassembled WGS sequence"/>
</dbReference>
<keyword evidence="1" id="KW-1133">Transmembrane helix</keyword>
<dbReference type="InterPro" id="IPR009779">
    <property type="entry name" value="SSR3"/>
</dbReference>